<sequence>MTAWTSCKSILVIRADNMGDVLMSSPAIRALKNTFNAKITLLASNEVRPIADLLPEIDDVITASLPWVKRSEVSTSSEMRDLIEQLTERQFDACVVFTVYSQSALPAALLAWMVGIPKRLAYCRENPYELLNYWILEKEPYEVIKHQTERDLDLVERVGAVVADKRLKISLNPDVRQILRQKLVALGVNLDRNLFILHAGVSERKRSYPITQWIQLGKILQRQFNAQILLTGSKAERQLTEDLQHELQGNAYALGGKLSLAELAALIAMSAVVISVNTITAHLASAVETPQVVLYAQTNPQHHPWMSTHMEILEFSLLEKDISKNEIVRFVHKTHYADYVPIPSADQVIIAVRKLLQKPKLKTKSQEASTFS</sequence>
<keyword evidence="2" id="KW-0808">Transferase</keyword>
<gene>
    <name evidence="3" type="ORF">GCM10023231_21370</name>
</gene>
<reference evidence="4" key="1">
    <citation type="journal article" date="2019" name="Int. J. Syst. Evol. Microbiol.">
        <title>The Global Catalogue of Microorganisms (GCM) 10K type strain sequencing project: providing services to taxonomists for standard genome sequencing and annotation.</title>
        <authorList>
            <consortium name="The Broad Institute Genomics Platform"/>
            <consortium name="The Broad Institute Genome Sequencing Center for Infectious Disease"/>
            <person name="Wu L."/>
            <person name="Ma J."/>
        </authorList>
    </citation>
    <scope>NUCLEOTIDE SEQUENCE [LARGE SCALE GENOMIC DNA]</scope>
    <source>
        <strain evidence="4">JCM 18200</strain>
    </source>
</reference>
<keyword evidence="4" id="KW-1185">Reference proteome</keyword>
<dbReference type="Pfam" id="PF01075">
    <property type="entry name" value="Glyco_transf_9"/>
    <property type="match status" value="1"/>
</dbReference>
<proteinExistence type="predicted"/>
<protein>
    <recommendedName>
        <fullName evidence="5">Glycosyltransferase family 9 protein</fullName>
    </recommendedName>
</protein>
<evidence type="ECO:0000313" key="4">
    <source>
        <dbReference type="Proteomes" id="UP001501411"/>
    </source>
</evidence>
<dbReference type="Proteomes" id="UP001501411">
    <property type="component" value="Unassembled WGS sequence"/>
</dbReference>
<dbReference type="PANTHER" id="PTHR30160">
    <property type="entry name" value="TETRAACYLDISACCHARIDE 4'-KINASE-RELATED"/>
    <property type="match status" value="1"/>
</dbReference>
<evidence type="ECO:0000313" key="3">
    <source>
        <dbReference type="EMBL" id="GAA4792908.1"/>
    </source>
</evidence>
<dbReference type="CDD" id="cd03789">
    <property type="entry name" value="GT9_LPS_heptosyltransferase"/>
    <property type="match status" value="1"/>
</dbReference>
<dbReference type="EMBL" id="BAABIQ010000033">
    <property type="protein sequence ID" value="GAA4792908.1"/>
    <property type="molecule type" value="Genomic_DNA"/>
</dbReference>
<dbReference type="RefSeq" id="WP_345231766.1">
    <property type="nucleotide sequence ID" value="NZ_BAABIQ010000033.1"/>
</dbReference>
<keyword evidence="1" id="KW-0328">Glycosyltransferase</keyword>
<dbReference type="InterPro" id="IPR002201">
    <property type="entry name" value="Glyco_trans_9"/>
</dbReference>
<dbReference type="Gene3D" id="3.40.50.2000">
    <property type="entry name" value="Glycogen Phosphorylase B"/>
    <property type="match status" value="2"/>
</dbReference>
<dbReference type="InterPro" id="IPR051199">
    <property type="entry name" value="LPS_LOS_Heptosyltrfase"/>
</dbReference>
<comment type="caution">
    <text evidence="3">The sequence shown here is derived from an EMBL/GenBank/DDBJ whole genome shotgun (WGS) entry which is preliminary data.</text>
</comment>
<organism evidence="3 4">
    <name type="scientific">Olivibacter ginsenosidimutans</name>
    <dbReference type="NCBI Taxonomy" id="1176537"/>
    <lineage>
        <taxon>Bacteria</taxon>
        <taxon>Pseudomonadati</taxon>
        <taxon>Bacteroidota</taxon>
        <taxon>Sphingobacteriia</taxon>
        <taxon>Sphingobacteriales</taxon>
        <taxon>Sphingobacteriaceae</taxon>
        <taxon>Olivibacter</taxon>
    </lineage>
</organism>
<name>A0ABP9BD63_9SPHI</name>
<evidence type="ECO:0000256" key="2">
    <source>
        <dbReference type="ARBA" id="ARBA00022679"/>
    </source>
</evidence>
<dbReference type="SUPFAM" id="SSF53756">
    <property type="entry name" value="UDP-Glycosyltransferase/glycogen phosphorylase"/>
    <property type="match status" value="1"/>
</dbReference>
<evidence type="ECO:0000256" key="1">
    <source>
        <dbReference type="ARBA" id="ARBA00022676"/>
    </source>
</evidence>
<accession>A0ABP9BD63</accession>
<evidence type="ECO:0008006" key="5">
    <source>
        <dbReference type="Google" id="ProtNLM"/>
    </source>
</evidence>